<feature type="region of interest" description="Disordered" evidence="15">
    <location>
        <begin position="22"/>
        <end position="53"/>
    </location>
</feature>
<comment type="subcellular location">
    <subcellularLocation>
        <location evidence="1 12">Cell outer membrane</location>
        <topology evidence="1 12">Multi-pass membrane protein</topology>
    </subcellularLocation>
</comment>
<dbReference type="PROSITE" id="PS01156">
    <property type="entry name" value="TONB_DEPENDENT_REC_2"/>
    <property type="match status" value="1"/>
</dbReference>
<dbReference type="Proteomes" id="UP000240996">
    <property type="component" value="Unassembled WGS sequence"/>
</dbReference>
<evidence type="ECO:0000256" key="1">
    <source>
        <dbReference type="ARBA" id="ARBA00004571"/>
    </source>
</evidence>
<dbReference type="InterPro" id="IPR012910">
    <property type="entry name" value="Plug_dom"/>
</dbReference>
<dbReference type="GO" id="GO:0009279">
    <property type="term" value="C:cell outer membrane"/>
    <property type="evidence" value="ECO:0007669"/>
    <property type="project" value="UniProtKB-SubCell"/>
</dbReference>
<keyword evidence="5 12" id="KW-0812">Transmembrane</keyword>
<dbReference type="InterPro" id="IPR036942">
    <property type="entry name" value="Beta-barrel_TonB_sf"/>
</dbReference>
<evidence type="ECO:0000256" key="2">
    <source>
        <dbReference type="ARBA" id="ARBA00022448"/>
    </source>
</evidence>
<dbReference type="InterPro" id="IPR010917">
    <property type="entry name" value="TonB_rcpt_CS"/>
</dbReference>
<evidence type="ECO:0000256" key="9">
    <source>
        <dbReference type="ARBA" id="ARBA00023077"/>
    </source>
</evidence>
<evidence type="ECO:0000259" key="17">
    <source>
        <dbReference type="Pfam" id="PF00593"/>
    </source>
</evidence>
<dbReference type="InterPro" id="IPR039426">
    <property type="entry name" value="TonB-dep_rcpt-like"/>
</dbReference>
<comment type="caution">
    <text evidence="19">The sequence shown here is derived from an EMBL/GenBank/DDBJ whole genome shotgun (WGS) entry which is preliminary data.</text>
</comment>
<feature type="domain" description="TonB-dependent receptor plug" evidence="18">
    <location>
        <begin position="75"/>
        <end position="180"/>
    </location>
</feature>
<evidence type="ECO:0000313" key="19">
    <source>
        <dbReference type="EMBL" id="PTM45129.1"/>
    </source>
</evidence>
<dbReference type="Pfam" id="PF07715">
    <property type="entry name" value="Plug"/>
    <property type="match status" value="1"/>
</dbReference>
<keyword evidence="11 12" id="KW-0998">Cell outer membrane</keyword>
<evidence type="ECO:0000256" key="15">
    <source>
        <dbReference type="SAM" id="MobiDB-lite"/>
    </source>
</evidence>
<keyword evidence="7" id="KW-0408">Iron</keyword>
<evidence type="ECO:0000256" key="6">
    <source>
        <dbReference type="ARBA" id="ARBA00022729"/>
    </source>
</evidence>
<dbReference type="SUPFAM" id="SSF56935">
    <property type="entry name" value="Porins"/>
    <property type="match status" value="1"/>
</dbReference>
<protein>
    <submittedName>
        <fullName evidence="19">Iron complex outermembrane receptor protein</fullName>
    </submittedName>
</protein>
<evidence type="ECO:0000256" key="8">
    <source>
        <dbReference type="ARBA" id="ARBA00023065"/>
    </source>
</evidence>
<evidence type="ECO:0000256" key="16">
    <source>
        <dbReference type="SAM" id="SignalP"/>
    </source>
</evidence>
<accession>A0A2T4YNZ2</accession>
<evidence type="ECO:0000256" key="11">
    <source>
        <dbReference type="ARBA" id="ARBA00023237"/>
    </source>
</evidence>
<dbReference type="PROSITE" id="PS52016">
    <property type="entry name" value="TONB_DEPENDENT_REC_3"/>
    <property type="match status" value="1"/>
</dbReference>
<dbReference type="Gene3D" id="2.40.170.20">
    <property type="entry name" value="TonB-dependent receptor, beta-barrel domain"/>
    <property type="match status" value="1"/>
</dbReference>
<organism evidence="19 20">
    <name type="scientific">Sphingomonas aerolata</name>
    <dbReference type="NCBI Taxonomy" id="185951"/>
    <lineage>
        <taxon>Bacteria</taxon>
        <taxon>Pseudomonadati</taxon>
        <taxon>Pseudomonadota</taxon>
        <taxon>Alphaproteobacteria</taxon>
        <taxon>Sphingomonadales</taxon>
        <taxon>Sphingomonadaceae</taxon>
        <taxon>Sphingomonas</taxon>
    </lineage>
</organism>
<reference evidence="19 20" key="1">
    <citation type="submission" date="2018-04" db="EMBL/GenBank/DDBJ databases">
        <title>Genomic Encyclopedia of Type Strains, Phase III (KMG-III): the genomes of soil and plant-associated and newly described type strains.</title>
        <authorList>
            <person name="Whitman W."/>
        </authorList>
    </citation>
    <scope>NUCLEOTIDE SEQUENCE [LARGE SCALE GENOMIC DNA]</scope>
    <source>
        <strain evidence="19 20">NW12</strain>
    </source>
</reference>
<dbReference type="PANTHER" id="PTHR32552">
    <property type="entry name" value="FERRICHROME IRON RECEPTOR-RELATED"/>
    <property type="match status" value="1"/>
</dbReference>
<keyword evidence="4" id="KW-0410">Iron transport</keyword>
<proteinExistence type="inferred from homology"/>
<evidence type="ECO:0000256" key="12">
    <source>
        <dbReference type="PROSITE-ProRule" id="PRU01360"/>
    </source>
</evidence>
<evidence type="ECO:0000256" key="4">
    <source>
        <dbReference type="ARBA" id="ARBA00022496"/>
    </source>
</evidence>
<feature type="chain" id="PRO_5015525013" evidence="16">
    <location>
        <begin position="26"/>
        <end position="759"/>
    </location>
</feature>
<keyword evidence="2 12" id="KW-0813">Transport</keyword>
<dbReference type="Pfam" id="PF00593">
    <property type="entry name" value="TonB_dep_Rec_b-barrel"/>
    <property type="match status" value="1"/>
</dbReference>
<feature type="compositionally biased region" description="Low complexity" evidence="15">
    <location>
        <begin position="38"/>
        <end position="53"/>
    </location>
</feature>
<keyword evidence="10 12" id="KW-0472">Membrane</keyword>
<keyword evidence="20" id="KW-1185">Reference proteome</keyword>
<dbReference type="GO" id="GO:0006826">
    <property type="term" value="P:iron ion transport"/>
    <property type="evidence" value="ECO:0007669"/>
    <property type="project" value="UniProtKB-KW"/>
</dbReference>
<sequence>MRNAPVIRVLLAGAATLAMTATAQAQQTPPSEAPPAPIEATPTEGAATTAGTAQDDAGQLGDIIVTAQKRATGIQDTPIAMRAFDGDQLIKSGVGDLNGLTRLAPDLNLTTETLFTRISIRGVGSQDVSETADGALTINIDGEYINRPVALNAALFDLERVEILRGPQGTLYGRNSTAGALNVIAAKPLLGDVSGFATVGYGNYDSKTAQAAVNLPLGDKVAVRIAGLHSDHDGYTNNAPGGKGDTGNSDALRASIYAEPFDRLKLYLAGEYVDVNQSAPSQFGVQVSATSPGLVTLPSGAIVPSQFKPTFDRDSYPLADVGFFRTKQYAVRGRADLDLDFATLSYIGGYRDVNVSSRQPLNGYVPAVFTYYNNRIDSDTQSHEIRLAGGKEGAFIWQAGGFYYKESQDIARGLFLPQAGANGSFLNFFYRPYVDSTSKAAFGQATYWVLPDTLSLTGGIRYTDDQKRARYDNYGFQFNSGPTPPADGSAGAVTTFPRQDSSKVTWNAGVDFKAARDNLLYAKVSTGYKGGGFDNVGDYAPETLTAYEIGSKNRFADRTVEFNVSAFYYKYTNQQVQVLLDTSVGARTLNAGKSRIWGIETDSTFVLSDRDRAHLTFNYLDAKFTDFPGAVSGLNGTFPIDLTGNTPPQAPKVTIAVGYDHTFPIGDGKLVASGFSRFKSQYFLTPFNWEAERQQAYTQTDLSLEYSAPGDRFSIQGFVRNLENERPLGYGFFTGGGINVYNFSFGAPRTYGAQATIKF</sequence>
<evidence type="ECO:0000256" key="10">
    <source>
        <dbReference type="ARBA" id="ARBA00023136"/>
    </source>
</evidence>
<comment type="similarity">
    <text evidence="12 14">Belongs to the TonB-dependent receptor family.</text>
</comment>
<evidence type="ECO:0000256" key="3">
    <source>
        <dbReference type="ARBA" id="ARBA00022452"/>
    </source>
</evidence>
<evidence type="ECO:0000313" key="20">
    <source>
        <dbReference type="Proteomes" id="UP000240996"/>
    </source>
</evidence>
<evidence type="ECO:0000256" key="13">
    <source>
        <dbReference type="PROSITE-ProRule" id="PRU10144"/>
    </source>
</evidence>
<evidence type="ECO:0000256" key="5">
    <source>
        <dbReference type="ARBA" id="ARBA00022692"/>
    </source>
</evidence>
<gene>
    <name evidence="19" type="ORF">C8J24_3349</name>
</gene>
<keyword evidence="8" id="KW-0406">Ion transport</keyword>
<keyword evidence="6 16" id="KW-0732">Signal</keyword>
<feature type="signal peptide" evidence="16">
    <location>
        <begin position="1"/>
        <end position="25"/>
    </location>
</feature>
<dbReference type="AlphaFoldDB" id="A0A2T4YNZ2"/>
<dbReference type="EMBL" id="PZZN01000003">
    <property type="protein sequence ID" value="PTM45129.1"/>
    <property type="molecule type" value="Genomic_DNA"/>
</dbReference>
<feature type="short sequence motif" description="TonB C-terminal box" evidence="13">
    <location>
        <begin position="742"/>
        <end position="759"/>
    </location>
</feature>
<keyword evidence="3 12" id="KW-1134">Transmembrane beta strand</keyword>
<evidence type="ECO:0000259" key="18">
    <source>
        <dbReference type="Pfam" id="PF07715"/>
    </source>
</evidence>
<keyword evidence="9 14" id="KW-0798">TonB box</keyword>
<evidence type="ECO:0000256" key="7">
    <source>
        <dbReference type="ARBA" id="ARBA00023004"/>
    </source>
</evidence>
<evidence type="ECO:0000256" key="14">
    <source>
        <dbReference type="RuleBase" id="RU003357"/>
    </source>
</evidence>
<feature type="domain" description="TonB-dependent receptor-like beta-barrel" evidence="17">
    <location>
        <begin position="306"/>
        <end position="722"/>
    </location>
</feature>
<dbReference type="PANTHER" id="PTHR32552:SF81">
    <property type="entry name" value="TONB-DEPENDENT OUTER MEMBRANE RECEPTOR"/>
    <property type="match status" value="1"/>
</dbReference>
<keyword evidence="19" id="KW-0675">Receptor</keyword>
<name>A0A2T4YNZ2_9SPHN</name>
<dbReference type="InterPro" id="IPR000531">
    <property type="entry name" value="Beta-barrel_TonB"/>
</dbReference>